<sequence>YFHCLPGYDKEVVVVDFGSGASLVAGQDFEELL</sequence>
<dbReference type="EMBL" id="BARU01022131">
    <property type="protein sequence ID" value="GAH53245.1"/>
    <property type="molecule type" value="Genomic_DNA"/>
</dbReference>
<feature type="non-terminal residue" evidence="1">
    <location>
        <position position="1"/>
    </location>
</feature>
<comment type="caution">
    <text evidence="1">The sequence shown here is derived from an EMBL/GenBank/DDBJ whole genome shotgun (WGS) entry which is preliminary data.</text>
</comment>
<accession>X1H835</accession>
<name>X1H835_9ZZZZ</name>
<evidence type="ECO:0000313" key="1">
    <source>
        <dbReference type="EMBL" id="GAH53245.1"/>
    </source>
</evidence>
<organism evidence="1">
    <name type="scientific">marine sediment metagenome</name>
    <dbReference type="NCBI Taxonomy" id="412755"/>
    <lineage>
        <taxon>unclassified sequences</taxon>
        <taxon>metagenomes</taxon>
        <taxon>ecological metagenomes</taxon>
    </lineage>
</organism>
<reference evidence="1" key="1">
    <citation type="journal article" date="2014" name="Front. Microbiol.">
        <title>High frequency of phylogenetically diverse reductive dehalogenase-homologous genes in deep subseafloor sedimentary metagenomes.</title>
        <authorList>
            <person name="Kawai M."/>
            <person name="Futagami T."/>
            <person name="Toyoda A."/>
            <person name="Takaki Y."/>
            <person name="Nishi S."/>
            <person name="Hori S."/>
            <person name="Arai W."/>
            <person name="Tsubouchi T."/>
            <person name="Morono Y."/>
            <person name="Uchiyama I."/>
            <person name="Ito T."/>
            <person name="Fujiyama A."/>
            <person name="Inagaki F."/>
            <person name="Takami H."/>
        </authorList>
    </citation>
    <scope>NUCLEOTIDE SEQUENCE</scope>
    <source>
        <strain evidence="1">Expedition CK06-06</strain>
    </source>
</reference>
<proteinExistence type="predicted"/>
<dbReference type="AlphaFoldDB" id="X1H835"/>
<gene>
    <name evidence="1" type="ORF">S03H2_36095</name>
</gene>
<protein>
    <submittedName>
        <fullName evidence="1">Uncharacterized protein</fullName>
    </submittedName>
</protein>